<proteinExistence type="predicted"/>
<keyword evidence="1" id="KW-0472">Membrane</keyword>
<dbReference type="Proteomes" id="UP000237347">
    <property type="component" value="Unassembled WGS sequence"/>
</dbReference>
<keyword evidence="1" id="KW-0812">Transmembrane</keyword>
<protein>
    <submittedName>
        <fullName evidence="2">Uncharacterized protein</fullName>
    </submittedName>
</protein>
<dbReference type="PANTHER" id="PTHR35107">
    <property type="entry name" value="EXPRESSED PROTEIN"/>
    <property type="match status" value="1"/>
</dbReference>
<keyword evidence="1" id="KW-1133">Transmembrane helix</keyword>
<name>A0AAW0LIK6_QUESU</name>
<comment type="caution">
    <text evidence="2">The sequence shown here is derived from an EMBL/GenBank/DDBJ whole genome shotgun (WGS) entry which is preliminary data.</text>
</comment>
<evidence type="ECO:0000313" key="2">
    <source>
        <dbReference type="EMBL" id="KAK7850303.1"/>
    </source>
</evidence>
<organism evidence="2 3">
    <name type="scientific">Quercus suber</name>
    <name type="common">Cork oak</name>
    <dbReference type="NCBI Taxonomy" id="58331"/>
    <lineage>
        <taxon>Eukaryota</taxon>
        <taxon>Viridiplantae</taxon>
        <taxon>Streptophyta</taxon>
        <taxon>Embryophyta</taxon>
        <taxon>Tracheophyta</taxon>
        <taxon>Spermatophyta</taxon>
        <taxon>Magnoliopsida</taxon>
        <taxon>eudicotyledons</taxon>
        <taxon>Gunneridae</taxon>
        <taxon>Pentapetalae</taxon>
        <taxon>rosids</taxon>
        <taxon>fabids</taxon>
        <taxon>Fagales</taxon>
        <taxon>Fagaceae</taxon>
        <taxon>Quercus</taxon>
    </lineage>
</organism>
<reference evidence="2 3" key="1">
    <citation type="journal article" date="2018" name="Sci. Data">
        <title>The draft genome sequence of cork oak.</title>
        <authorList>
            <person name="Ramos A.M."/>
            <person name="Usie A."/>
            <person name="Barbosa P."/>
            <person name="Barros P.M."/>
            <person name="Capote T."/>
            <person name="Chaves I."/>
            <person name="Simoes F."/>
            <person name="Abreu I."/>
            <person name="Carrasquinho I."/>
            <person name="Faro C."/>
            <person name="Guimaraes J.B."/>
            <person name="Mendonca D."/>
            <person name="Nobrega F."/>
            <person name="Rodrigues L."/>
            <person name="Saibo N.J.M."/>
            <person name="Varela M.C."/>
            <person name="Egas C."/>
            <person name="Matos J."/>
            <person name="Miguel C.M."/>
            <person name="Oliveira M.M."/>
            <person name="Ricardo C.P."/>
            <person name="Goncalves S."/>
        </authorList>
    </citation>
    <scope>NUCLEOTIDE SEQUENCE [LARGE SCALE GENOMIC DNA]</scope>
    <source>
        <strain evidence="3">cv. HL8</strain>
    </source>
</reference>
<feature type="transmembrane region" description="Helical" evidence="1">
    <location>
        <begin position="64"/>
        <end position="83"/>
    </location>
</feature>
<evidence type="ECO:0000256" key="1">
    <source>
        <dbReference type="SAM" id="Phobius"/>
    </source>
</evidence>
<accession>A0AAW0LIK6</accession>
<sequence>MPLGYRKPYQPLASYDFSSLRDRTKDILSVIIALLFGVGCRAFIAATMYLTWSLFSHRFSFDYSAFPFSFCLFGLRTLQLVACH</sequence>
<gene>
    <name evidence="2" type="ORF">CFP56_001151</name>
</gene>
<dbReference type="AlphaFoldDB" id="A0AAW0LIK6"/>
<evidence type="ECO:0000313" key="3">
    <source>
        <dbReference type="Proteomes" id="UP000237347"/>
    </source>
</evidence>
<feature type="transmembrane region" description="Helical" evidence="1">
    <location>
        <begin position="27"/>
        <end position="52"/>
    </location>
</feature>
<dbReference type="PANTHER" id="PTHR35107:SF2">
    <property type="entry name" value="EXPRESSED PROTEIN"/>
    <property type="match status" value="1"/>
</dbReference>
<keyword evidence="3" id="KW-1185">Reference proteome</keyword>
<dbReference type="EMBL" id="PKMF04000102">
    <property type="protein sequence ID" value="KAK7850303.1"/>
    <property type="molecule type" value="Genomic_DNA"/>
</dbReference>